<gene>
    <name evidence="2" type="ORF">BJX67DRAFT_229196</name>
</gene>
<reference evidence="2 3" key="1">
    <citation type="submission" date="2024-07" db="EMBL/GenBank/DDBJ databases">
        <title>Section-level genome sequencing and comparative genomics of Aspergillus sections Usti and Cavernicolus.</title>
        <authorList>
            <consortium name="Lawrence Berkeley National Laboratory"/>
            <person name="Nybo J.L."/>
            <person name="Vesth T.C."/>
            <person name="Theobald S."/>
            <person name="Frisvad J.C."/>
            <person name="Larsen T.O."/>
            <person name="Kjaerboelling I."/>
            <person name="Rothschild-Mancinelli K."/>
            <person name="Lyhne E.K."/>
            <person name="Kogle M.E."/>
            <person name="Barry K."/>
            <person name="Clum A."/>
            <person name="Na H."/>
            <person name="Ledsgaard L."/>
            <person name="Lin J."/>
            <person name="Lipzen A."/>
            <person name="Kuo A."/>
            <person name="Riley R."/>
            <person name="Mondo S."/>
            <person name="Labutti K."/>
            <person name="Haridas S."/>
            <person name="Pangalinan J."/>
            <person name="Salamov A.A."/>
            <person name="Simmons B.A."/>
            <person name="Magnuson J.K."/>
            <person name="Chen J."/>
            <person name="Drula E."/>
            <person name="Henrissat B."/>
            <person name="Wiebenga A."/>
            <person name="Lubbers R.J."/>
            <person name="Gomes A.C."/>
            <person name="Macurrencykelacurrency M.R."/>
            <person name="Stajich J."/>
            <person name="Grigoriev I.V."/>
            <person name="Mortensen U.H."/>
            <person name="De Vries R.P."/>
            <person name="Baker S.E."/>
            <person name="Andersen M.R."/>
        </authorList>
    </citation>
    <scope>NUCLEOTIDE SEQUENCE [LARGE SCALE GENOMIC DNA]</scope>
    <source>
        <strain evidence="2 3">CBS 449.75</strain>
    </source>
</reference>
<dbReference type="RefSeq" id="XP_070882957.1">
    <property type="nucleotide sequence ID" value="XM_071025902.1"/>
</dbReference>
<feature type="region of interest" description="Disordered" evidence="1">
    <location>
        <begin position="130"/>
        <end position="185"/>
    </location>
</feature>
<accession>A0ABR4LHE7</accession>
<evidence type="ECO:0000313" key="2">
    <source>
        <dbReference type="EMBL" id="KAL2863978.1"/>
    </source>
</evidence>
<protein>
    <submittedName>
        <fullName evidence="2">Uncharacterized protein</fullName>
    </submittedName>
</protein>
<dbReference type="GeneID" id="98140974"/>
<organism evidence="2 3">
    <name type="scientific">Aspergillus lucknowensis</name>
    <dbReference type="NCBI Taxonomy" id="176173"/>
    <lineage>
        <taxon>Eukaryota</taxon>
        <taxon>Fungi</taxon>
        <taxon>Dikarya</taxon>
        <taxon>Ascomycota</taxon>
        <taxon>Pezizomycotina</taxon>
        <taxon>Eurotiomycetes</taxon>
        <taxon>Eurotiomycetidae</taxon>
        <taxon>Eurotiales</taxon>
        <taxon>Aspergillaceae</taxon>
        <taxon>Aspergillus</taxon>
        <taxon>Aspergillus subgen. Nidulantes</taxon>
    </lineage>
</organism>
<name>A0ABR4LHE7_9EURO</name>
<keyword evidence="3" id="KW-1185">Reference proteome</keyword>
<sequence>MTLHAEGLIRNWWDSTKIEVAACHMGACGKVWKRVPIHNSPDNSATAGESLASPALDPTGTGNCIPNCSKRNFHSHCHPCAPVKSEEVDDSVKPCSLKAPSRFEWRSWNKNSSENITKLRTRLESPLSDLMCASSGDEGRLERELREGQKGRGEGQEASGSQRRPSLCKHKQRATPFHHPSIVRP</sequence>
<dbReference type="Proteomes" id="UP001610432">
    <property type="component" value="Unassembled WGS sequence"/>
</dbReference>
<dbReference type="EMBL" id="JBFXLQ010000045">
    <property type="protein sequence ID" value="KAL2863978.1"/>
    <property type="molecule type" value="Genomic_DNA"/>
</dbReference>
<proteinExistence type="predicted"/>
<evidence type="ECO:0000313" key="3">
    <source>
        <dbReference type="Proteomes" id="UP001610432"/>
    </source>
</evidence>
<feature type="compositionally biased region" description="Basic and acidic residues" evidence="1">
    <location>
        <begin position="137"/>
        <end position="155"/>
    </location>
</feature>
<evidence type="ECO:0000256" key="1">
    <source>
        <dbReference type="SAM" id="MobiDB-lite"/>
    </source>
</evidence>
<comment type="caution">
    <text evidence="2">The sequence shown here is derived from an EMBL/GenBank/DDBJ whole genome shotgun (WGS) entry which is preliminary data.</text>
</comment>